<protein>
    <recommendedName>
        <fullName evidence="2">ENTH domain-containing protein</fullName>
    </recommendedName>
</protein>
<dbReference type="AlphaFoldDB" id="G8ZYR6"/>
<dbReference type="PROSITE" id="PS50942">
    <property type="entry name" value="ENTH"/>
    <property type="match status" value="1"/>
</dbReference>
<dbReference type="GO" id="GO:0005886">
    <property type="term" value="C:plasma membrane"/>
    <property type="evidence" value="ECO:0007669"/>
    <property type="project" value="TreeGrafter"/>
</dbReference>
<dbReference type="STRING" id="1076872.G8ZYR6"/>
<dbReference type="Proteomes" id="UP000005627">
    <property type="component" value="Chromosome 7"/>
</dbReference>
<dbReference type="CDD" id="cd16994">
    <property type="entry name" value="ENTH_Ent4"/>
    <property type="match status" value="1"/>
</dbReference>
<dbReference type="Pfam" id="PF01417">
    <property type="entry name" value="ENTH"/>
    <property type="match status" value="1"/>
</dbReference>
<dbReference type="GO" id="GO:0006897">
    <property type="term" value="P:endocytosis"/>
    <property type="evidence" value="ECO:0007669"/>
    <property type="project" value="TreeGrafter"/>
</dbReference>
<reference evidence="3 4" key="1">
    <citation type="journal article" date="2011" name="Proc. Natl. Acad. Sci. U.S.A.">
        <title>Evolutionary erosion of yeast sex chromosomes by mating-type switching accidents.</title>
        <authorList>
            <person name="Gordon J.L."/>
            <person name="Armisen D."/>
            <person name="Proux-Wera E."/>
            <person name="Oheigeartaigh S.S."/>
            <person name="Byrne K.P."/>
            <person name="Wolfe K.H."/>
        </authorList>
    </citation>
    <scope>NUCLEOTIDE SEQUENCE [LARGE SCALE GENOMIC DNA]</scope>
    <source>
        <strain evidence="4">ATCC 10662 / CBS 1146 / NBRC 0425 / NCYC 2629 / NRRL Y-866</strain>
    </source>
</reference>
<keyword evidence="4" id="KW-1185">Reference proteome</keyword>
<dbReference type="PANTHER" id="PTHR12276:SF119">
    <property type="entry name" value="EPSIN-4"/>
    <property type="match status" value="1"/>
</dbReference>
<proteinExistence type="predicted"/>
<dbReference type="FunCoup" id="G8ZYR6">
    <property type="interactions" value="24"/>
</dbReference>
<accession>G8ZYR6</accession>
<organism evidence="3 4">
    <name type="scientific">Torulaspora delbrueckii</name>
    <name type="common">Yeast</name>
    <name type="synonym">Candida colliculosa</name>
    <dbReference type="NCBI Taxonomy" id="4950"/>
    <lineage>
        <taxon>Eukaryota</taxon>
        <taxon>Fungi</taxon>
        <taxon>Dikarya</taxon>
        <taxon>Ascomycota</taxon>
        <taxon>Saccharomycotina</taxon>
        <taxon>Saccharomycetes</taxon>
        <taxon>Saccharomycetales</taxon>
        <taxon>Saccharomycetaceae</taxon>
        <taxon>Torulaspora</taxon>
    </lineage>
</organism>
<dbReference type="GO" id="GO:0005543">
    <property type="term" value="F:phospholipid binding"/>
    <property type="evidence" value="ECO:0007669"/>
    <property type="project" value="TreeGrafter"/>
</dbReference>
<dbReference type="HOGENOM" id="CLU_053580_0_0_1"/>
<dbReference type="OrthoDB" id="4033880at2759"/>
<evidence type="ECO:0000256" key="1">
    <source>
        <dbReference type="SAM" id="MobiDB-lite"/>
    </source>
</evidence>
<dbReference type="SUPFAM" id="SSF48464">
    <property type="entry name" value="ENTH/VHS domain"/>
    <property type="match status" value="1"/>
</dbReference>
<feature type="domain" description="ENTH" evidence="2">
    <location>
        <begin position="7"/>
        <end position="145"/>
    </location>
</feature>
<evidence type="ECO:0000313" key="3">
    <source>
        <dbReference type="EMBL" id="CCE93541.1"/>
    </source>
</evidence>
<dbReference type="PANTHER" id="PTHR12276">
    <property type="entry name" value="EPSIN/ENT-RELATED"/>
    <property type="match status" value="1"/>
</dbReference>
<dbReference type="GO" id="GO:0030276">
    <property type="term" value="F:clathrin binding"/>
    <property type="evidence" value="ECO:0007669"/>
    <property type="project" value="TreeGrafter"/>
</dbReference>
<dbReference type="EMBL" id="HE616748">
    <property type="protein sequence ID" value="CCE93541.1"/>
    <property type="molecule type" value="Genomic_DNA"/>
</dbReference>
<dbReference type="InterPro" id="IPR008942">
    <property type="entry name" value="ENTH_VHS"/>
</dbReference>
<dbReference type="Gene3D" id="1.25.40.90">
    <property type="match status" value="1"/>
</dbReference>
<gene>
    <name evidence="3" type="primary">TDEL0G01740</name>
    <name evidence="3" type="ORF">TDEL_0G01740</name>
</gene>
<dbReference type="eggNOG" id="KOG2056">
    <property type="taxonomic scope" value="Eukaryota"/>
</dbReference>
<dbReference type="GO" id="GO:0007015">
    <property type="term" value="P:actin filament organization"/>
    <property type="evidence" value="ECO:0007669"/>
    <property type="project" value="TreeGrafter"/>
</dbReference>
<dbReference type="SMART" id="SM00273">
    <property type="entry name" value="ENTH"/>
    <property type="match status" value="1"/>
</dbReference>
<evidence type="ECO:0000259" key="2">
    <source>
        <dbReference type="PROSITE" id="PS50942"/>
    </source>
</evidence>
<evidence type="ECO:0000313" key="4">
    <source>
        <dbReference type="Proteomes" id="UP000005627"/>
    </source>
</evidence>
<dbReference type="GO" id="GO:0005768">
    <property type="term" value="C:endosome"/>
    <property type="evidence" value="ECO:0007669"/>
    <property type="project" value="TreeGrafter"/>
</dbReference>
<dbReference type="GO" id="GO:0030125">
    <property type="term" value="C:clathrin vesicle coat"/>
    <property type="evidence" value="ECO:0007669"/>
    <property type="project" value="TreeGrafter"/>
</dbReference>
<feature type="region of interest" description="Disordered" evidence="1">
    <location>
        <begin position="224"/>
        <end position="257"/>
    </location>
</feature>
<feature type="region of interest" description="Disordered" evidence="1">
    <location>
        <begin position="154"/>
        <end position="197"/>
    </location>
</feature>
<dbReference type="InterPro" id="IPR013809">
    <property type="entry name" value="ENTH"/>
</dbReference>
<dbReference type="GeneID" id="11504678"/>
<name>G8ZYR6_TORDE</name>
<dbReference type="InParanoid" id="G8ZYR6"/>
<dbReference type="GO" id="GO:0072659">
    <property type="term" value="P:protein localization to plasma membrane"/>
    <property type="evidence" value="ECO:0007669"/>
    <property type="project" value="EnsemblFungi"/>
</dbReference>
<dbReference type="RefSeq" id="XP_003682752.1">
    <property type="nucleotide sequence ID" value="XM_003682704.1"/>
</dbReference>
<sequence length="257" mass="28828">MPLLDSVRTLVQSTTELKVKQATDENESSGATGTLMNEISVLTYSPKTLKEIVQVVRKRLMGHGRRNSHKICIHLVKTLTLVTYLMNNGSNDFIAWVRGNMALVDCLKEFNVQDRNDEKIGQQIRAMSQDLCTLIKDDDLLENRRAEVIQFRSSISSPGRKSTDNSHLKKWSSTGRASSERASHVLSMSPITPSSASEFQCTSNATRYYDRGLTSLDLKRRFVRGPSTDHSTLDPLHEEEDIQAGSVPLKTSTNPFR</sequence>
<dbReference type="KEGG" id="tdl:TDEL_0G01740"/>